<evidence type="ECO:0000256" key="1">
    <source>
        <dbReference type="SAM" id="Coils"/>
    </source>
</evidence>
<keyword evidence="1" id="KW-0175">Coiled coil</keyword>
<dbReference type="OrthoDB" id="3365698at2759"/>
<keyword evidence="3" id="KW-1185">Reference proteome</keyword>
<evidence type="ECO:0008006" key="4">
    <source>
        <dbReference type="Google" id="ProtNLM"/>
    </source>
</evidence>
<organism evidence="2 3">
    <name type="scientific">Sphaerobolus stellatus (strain SS14)</name>
    <dbReference type="NCBI Taxonomy" id="990650"/>
    <lineage>
        <taxon>Eukaryota</taxon>
        <taxon>Fungi</taxon>
        <taxon>Dikarya</taxon>
        <taxon>Basidiomycota</taxon>
        <taxon>Agaricomycotina</taxon>
        <taxon>Agaricomycetes</taxon>
        <taxon>Phallomycetidae</taxon>
        <taxon>Geastrales</taxon>
        <taxon>Sphaerobolaceae</taxon>
        <taxon>Sphaerobolus</taxon>
    </lineage>
</organism>
<proteinExistence type="predicted"/>
<feature type="coiled-coil region" evidence="1">
    <location>
        <begin position="2"/>
        <end position="36"/>
    </location>
</feature>
<dbReference type="Gene3D" id="1.20.1280.50">
    <property type="match status" value="1"/>
</dbReference>
<dbReference type="EMBL" id="KN837476">
    <property type="protein sequence ID" value="KIJ24575.1"/>
    <property type="molecule type" value="Genomic_DNA"/>
</dbReference>
<dbReference type="HOGENOM" id="CLU_018544_3_3_1"/>
<sequence>EMEVLQEQIKNFRQQLEELENQRDALEERLQFHQAMVAPIRRLFPELLMRVFGFCIETDTPSFRRNSAPLVLTHVCHSWRQLALNCPSLW</sequence>
<evidence type="ECO:0000313" key="2">
    <source>
        <dbReference type="EMBL" id="KIJ24575.1"/>
    </source>
</evidence>
<evidence type="ECO:0000313" key="3">
    <source>
        <dbReference type="Proteomes" id="UP000054279"/>
    </source>
</evidence>
<name>A0A0C9UH91_SPHS4</name>
<protein>
    <recommendedName>
        <fullName evidence="4">F-box domain-containing protein</fullName>
    </recommendedName>
</protein>
<feature type="non-terminal residue" evidence="2">
    <location>
        <position position="90"/>
    </location>
</feature>
<gene>
    <name evidence="2" type="ORF">M422DRAFT_88704</name>
</gene>
<feature type="non-terminal residue" evidence="2">
    <location>
        <position position="1"/>
    </location>
</feature>
<reference evidence="2 3" key="1">
    <citation type="submission" date="2014-06" db="EMBL/GenBank/DDBJ databases">
        <title>Evolutionary Origins and Diversification of the Mycorrhizal Mutualists.</title>
        <authorList>
            <consortium name="DOE Joint Genome Institute"/>
            <consortium name="Mycorrhizal Genomics Consortium"/>
            <person name="Kohler A."/>
            <person name="Kuo A."/>
            <person name="Nagy L.G."/>
            <person name="Floudas D."/>
            <person name="Copeland A."/>
            <person name="Barry K.W."/>
            <person name="Cichocki N."/>
            <person name="Veneault-Fourrey C."/>
            <person name="LaButti K."/>
            <person name="Lindquist E.A."/>
            <person name="Lipzen A."/>
            <person name="Lundell T."/>
            <person name="Morin E."/>
            <person name="Murat C."/>
            <person name="Riley R."/>
            <person name="Ohm R."/>
            <person name="Sun H."/>
            <person name="Tunlid A."/>
            <person name="Henrissat B."/>
            <person name="Grigoriev I.V."/>
            <person name="Hibbett D.S."/>
            <person name="Martin F."/>
        </authorList>
    </citation>
    <scope>NUCLEOTIDE SEQUENCE [LARGE SCALE GENOMIC DNA]</scope>
    <source>
        <strain evidence="2 3">SS14</strain>
    </source>
</reference>
<dbReference type="AlphaFoldDB" id="A0A0C9UH91"/>
<dbReference type="Proteomes" id="UP000054279">
    <property type="component" value="Unassembled WGS sequence"/>
</dbReference>
<accession>A0A0C9UH91</accession>